<feature type="domain" description="AMMECR1" evidence="1">
    <location>
        <begin position="1"/>
        <end position="182"/>
    </location>
</feature>
<dbReference type="RefSeq" id="WP_184743296.1">
    <property type="nucleotide sequence ID" value="NZ_JACHGJ010000001.1"/>
</dbReference>
<dbReference type="InterPro" id="IPR027485">
    <property type="entry name" value="AMMECR1_N"/>
</dbReference>
<dbReference type="Proteomes" id="UP000587760">
    <property type="component" value="Unassembled WGS sequence"/>
</dbReference>
<dbReference type="PANTHER" id="PTHR13016">
    <property type="entry name" value="AMMECR1 HOMOLOG"/>
    <property type="match status" value="1"/>
</dbReference>
<comment type="caution">
    <text evidence="2">The sequence shown here is derived from an EMBL/GenBank/DDBJ whole genome shotgun (WGS) entry which is preliminary data.</text>
</comment>
<dbReference type="PANTHER" id="PTHR13016:SF0">
    <property type="entry name" value="AMME SYNDROME CANDIDATE GENE 1 PROTEIN"/>
    <property type="match status" value="1"/>
</dbReference>
<gene>
    <name evidence="2" type="ORF">HNR50_000518</name>
</gene>
<dbReference type="InterPro" id="IPR002733">
    <property type="entry name" value="AMMECR1_domain"/>
</dbReference>
<name>A0A841R4U2_9SPIO</name>
<reference evidence="2 3" key="1">
    <citation type="submission" date="2020-08" db="EMBL/GenBank/DDBJ databases">
        <title>Genomic Encyclopedia of Type Strains, Phase IV (KMG-IV): sequencing the most valuable type-strain genomes for metagenomic binning, comparative biology and taxonomic classification.</title>
        <authorList>
            <person name="Goeker M."/>
        </authorList>
    </citation>
    <scope>NUCLEOTIDE SEQUENCE [LARGE SCALE GENOMIC DNA]</scope>
    <source>
        <strain evidence="2 3">DSM 2461</strain>
    </source>
</reference>
<dbReference type="InterPro" id="IPR036071">
    <property type="entry name" value="AMMECR1_dom_sf"/>
</dbReference>
<dbReference type="Pfam" id="PF01871">
    <property type="entry name" value="AMMECR1"/>
    <property type="match status" value="1"/>
</dbReference>
<evidence type="ECO:0000313" key="2">
    <source>
        <dbReference type="EMBL" id="MBB6478885.1"/>
    </source>
</evidence>
<dbReference type="InterPro" id="IPR023473">
    <property type="entry name" value="AMMECR1"/>
</dbReference>
<dbReference type="Gene3D" id="3.30.1490.150">
    <property type="entry name" value="Hypothetical protein ph0010, domain 2"/>
    <property type="match status" value="1"/>
</dbReference>
<dbReference type="PROSITE" id="PS51112">
    <property type="entry name" value="AMMECR1"/>
    <property type="match status" value="1"/>
</dbReference>
<dbReference type="SUPFAM" id="SSF143447">
    <property type="entry name" value="AMMECR1-like"/>
    <property type="match status" value="1"/>
</dbReference>
<dbReference type="InterPro" id="IPR027623">
    <property type="entry name" value="AmmeMemoSam_A"/>
</dbReference>
<evidence type="ECO:0000259" key="1">
    <source>
        <dbReference type="PROSITE" id="PS51112"/>
    </source>
</evidence>
<dbReference type="AlphaFoldDB" id="A0A841R4U2"/>
<organism evidence="2 3">
    <name type="scientific">Spirochaeta isovalerica</name>
    <dbReference type="NCBI Taxonomy" id="150"/>
    <lineage>
        <taxon>Bacteria</taxon>
        <taxon>Pseudomonadati</taxon>
        <taxon>Spirochaetota</taxon>
        <taxon>Spirochaetia</taxon>
        <taxon>Spirochaetales</taxon>
        <taxon>Spirochaetaceae</taxon>
        <taxon>Spirochaeta</taxon>
    </lineage>
</organism>
<dbReference type="Gene3D" id="3.30.700.20">
    <property type="entry name" value="Hypothetical protein ph0010, domain 1"/>
    <property type="match status" value="1"/>
</dbReference>
<dbReference type="NCBIfam" id="TIGR00296">
    <property type="entry name" value="TIGR00296 family protein"/>
    <property type="match status" value="1"/>
</dbReference>
<sequence>MSHLSRIEQRKYLQYARDTIAWKLGLRDTKPDFETQGGPFGAFVTLKKSGELRGCIGNIVSERPLSETIRDMALSAAFRDPRFPPLKVEEFRDLSIEISVLSPLERVKDTSLIEPGRDGLLIRNGYHSGLLLPQVATEQNWDRETFIEHTFYKAGLSPDFLEDDKTEIYSFTAEVFSENDLT</sequence>
<dbReference type="EMBL" id="JACHGJ010000001">
    <property type="protein sequence ID" value="MBB6478885.1"/>
    <property type="molecule type" value="Genomic_DNA"/>
</dbReference>
<accession>A0A841R4U2</accession>
<protein>
    <submittedName>
        <fullName evidence="2">AmmeMemoRadiSam system protein A</fullName>
    </submittedName>
</protein>
<dbReference type="NCBIfam" id="TIGR04335">
    <property type="entry name" value="AmmeMemoSam_A"/>
    <property type="match status" value="1"/>
</dbReference>
<keyword evidence="3" id="KW-1185">Reference proteome</keyword>
<evidence type="ECO:0000313" key="3">
    <source>
        <dbReference type="Proteomes" id="UP000587760"/>
    </source>
</evidence>
<proteinExistence type="predicted"/>